<gene>
    <name evidence="3" type="ORF">SANBI_002613</name>
</gene>
<accession>A0AAF0Z2Y4</accession>
<dbReference type="Proteomes" id="UP001304340">
    <property type="component" value="Chromosome"/>
</dbReference>
<organism evidence="3 4">
    <name type="scientific">Sanguibacter biliveldensis</name>
    <dbReference type="NCBI Taxonomy" id="3030830"/>
    <lineage>
        <taxon>Bacteria</taxon>
        <taxon>Bacillati</taxon>
        <taxon>Actinomycetota</taxon>
        <taxon>Actinomycetes</taxon>
        <taxon>Micrococcales</taxon>
        <taxon>Sanguibacteraceae</taxon>
        <taxon>Sanguibacter</taxon>
    </lineage>
</organism>
<sequence>MTPAAAAPPRPTGVHLRPTVTLDGRPLSMRLQEALTEVRISTAVRTVGVCVLRLADPDYEVARTGALVIGRTVTVSGRRDTAQARAAQLFTGDITGVALENDGRGRSELLVTVADRAHRLGRASRTTAYLESSYQDIVGQACRRSGLGTGSLGTGTVRPYVLQAGTDLDLVNELSGRLGHDWVVEGTDLSMWDPQTRLAGPPAAALTVGTDISELSVRLTSSATEKVTVRGRDPKLAEVVSADRTRTSHAPAELARLFSSLSLGSVTTLDTASSPISSQEADELAAAVLSTDGDVVLRGRLRFEPDLRPGRTVAIAGAGPSDGTYYVREVVHTFTESEARTQVVAGDNPRTSLRDALGGRGRAPSGFTHDGLVIGTVSDVDDTENLGRVKVTFQILSSEVTSDWARVASVGAGAGRGMLSLPEIGDEVLLGFEGADVRRPVVLSGLYGPKSPPPGATEAQQKGSVLNRAITSRLGHVVELGDGTAAADQHVLLALAGRTHRLRLGKDRAEMTVPDGVPLTITSGASTISIDASGAVSITGTTVTVAADSKLSLKAAEIEIAASAKVSVSGQVAELVGQATATVKASGTTSVSGGLVMIN</sequence>
<evidence type="ECO:0000259" key="2">
    <source>
        <dbReference type="Pfam" id="PF04717"/>
    </source>
</evidence>
<name>A0AAF0Z2Y4_9MICO</name>
<keyword evidence="4" id="KW-1185">Reference proteome</keyword>
<feature type="domain" description="Gp5/Type VI secretion system Vgr protein OB-fold" evidence="2">
    <location>
        <begin position="374"/>
        <end position="447"/>
    </location>
</feature>
<dbReference type="Pfam" id="PF04717">
    <property type="entry name" value="Phage_base_V"/>
    <property type="match status" value="1"/>
</dbReference>
<dbReference type="Pfam" id="PF05954">
    <property type="entry name" value="Phage_GPD"/>
    <property type="match status" value="1"/>
</dbReference>
<evidence type="ECO:0000256" key="1">
    <source>
        <dbReference type="SAM" id="MobiDB-lite"/>
    </source>
</evidence>
<dbReference type="KEGG" id="sbil:SANBI_002613"/>
<dbReference type="SUPFAM" id="SSF69255">
    <property type="entry name" value="gp5 N-terminal domain-like"/>
    <property type="match status" value="1"/>
</dbReference>
<dbReference type="Gene3D" id="2.40.50.230">
    <property type="entry name" value="Gp5 N-terminal domain"/>
    <property type="match status" value="1"/>
</dbReference>
<dbReference type="EMBL" id="CP138359">
    <property type="protein sequence ID" value="WPF81324.1"/>
    <property type="molecule type" value="Genomic_DNA"/>
</dbReference>
<protein>
    <submittedName>
        <fullName evidence="3">Phage baseplate assembly protein V</fullName>
    </submittedName>
</protein>
<evidence type="ECO:0000313" key="4">
    <source>
        <dbReference type="Proteomes" id="UP001304340"/>
    </source>
</evidence>
<evidence type="ECO:0000313" key="3">
    <source>
        <dbReference type="EMBL" id="WPF81324.1"/>
    </source>
</evidence>
<proteinExistence type="predicted"/>
<dbReference type="InterPro" id="IPR037026">
    <property type="entry name" value="Vgr_OB-fold_dom_sf"/>
</dbReference>
<dbReference type="SUPFAM" id="SSF69279">
    <property type="entry name" value="Phage tail proteins"/>
    <property type="match status" value="1"/>
</dbReference>
<feature type="compositionally biased region" description="Pro residues" evidence="1">
    <location>
        <begin position="1"/>
        <end position="11"/>
    </location>
</feature>
<feature type="region of interest" description="Disordered" evidence="1">
    <location>
        <begin position="1"/>
        <end position="20"/>
    </location>
</feature>
<dbReference type="RefSeq" id="WP_319155689.1">
    <property type="nucleotide sequence ID" value="NZ_CP138359.1"/>
</dbReference>
<reference evidence="4" key="1">
    <citation type="submission" date="2023-11" db="EMBL/GenBank/DDBJ databases">
        <authorList>
            <person name="Helweg L.P."/>
            <person name="Kiel A."/>
            <person name="Hitz F."/>
            <person name="Ruckert-Reed C."/>
            <person name="Busche T."/>
            <person name="Kaltschmidt B."/>
            <person name="Kaltschmidt C."/>
        </authorList>
    </citation>
    <scope>NUCLEOTIDE SEQUENCE [LARGE SCALE GENOMIC DNA]</scope>
    <source>
        <strain evidence="4">4.1</strain>
    </source>
</reference>
<dbReference type="AlphaFoldDB" id="A0AAF0Z2Y4"/>
<dbReference type="InterPro" id="IPR006531">
    <property type="entry name" value="Gp5/Vgr_OB"/>
</dbReference>